<reference evidence="2" key="1">
    <citation type="submission" date="2017-08" db="EMBL/GenBank/DDBJ databases">
        <authorList>
            <person name="Varghese N."/>
            <person name="Submissions S."/>
        </authorList>
    </citation>
    <scope>NUCLEOTIDE SEQUENCE [LARGE SCALE GENOMIC DNA]</scope>
    <source>
        <strain evidence="2">JC22</strain>
    </source>
</reference>
<sequence length="332" mass="37287">MTTNQSLPTTTAPTTLLRKLVEVRKAVPYLKKSSTGHQYNFVGSSNVLAAVRDKLDETGLVLFPKVMSREVTQTVTENKDKYGNLKKTVTYFTELFLEFTWFDSETGESYVVPFYAQGIDTSNEKGVGKALTYAEKYFLLKSFNIPTDQDDPDTFQQKAGQLSISYIAENQVSELEALLNQLANVCQTDFSAVFERFALEFNVKALDKVTTEHFGMAKRAIKDWLKKATASQQPQPKQASNQQQNVQPVQVASQVIQQPQYEQVKEAYKVLSTTSRLAADNSSYMEMQVQNTVGQTLTVLARGESYKKACDLVIGSNYNLAIIEENNMFFLA</sequence>
<protein>
    <submittedName>
        <fullName evidence="1">ERF superfamily protein</fullName>
    </submittedName>
</protein>
<dbReference type="AlphaFoldDB" id="A0A285TMP6"/>
<keyword evidence="2" id="KW-1185">Reference proteome</keyword>
<accession>A0A285TMP6</accession>
<proteinExistence type="predicted"/>
<dbReference type="OrthoDB" id="1976435at2"/>
<dbReference type="InterPro" id="IPR007499">
    <property type="entry name" value="ERF_bacteria_virus"/>
</dbReference>
<dbReference type="EMBL" id="OBMQ01000013">
    <property type="protein sequence ID" value="SOC22041.1"/>
    <property type="molecule type" value="Genomic_DNA"/>
</dbReference>
<evidence type="ECO:0000313" key="1">
    <source>
        <dbReference type="EMBL" id="SOC22041.1"/>
    </source>
</evidence>
<organism evidence="1 2">
    <name type="scientific">Ureibacillus xyleni</name>
    <dbReference type="NCBI Taxonomy" id="614648"/>
    <lineage>
        <taxon>Bacteria</taxon>
        <taxon>Bacillati</taxon>
        <taxon>Bacillota</taxon>
        <taxon>Bacilli</taxon>
        <taxon>Bacillales</taxon>
        <taxon>Caryophanaceae</taxon>
        <taxon>Ureibacillus</taxon>
    </lineage>
</organism>
<dbReference type="Proteomes" id="UP000219636">
    <property type="component" value="Unassembled WGS sequence"/>
</dbReference>
<gene>
    <name evidence="1" type="ORF">SAMN05880501_113116</name>
</gene>
<name>A0A285TMP6_9BACL</name>
<dbReference type="Pfam" id="PF04404">
    <property type="entry name" value="ERF"/>
    <property type="match status" value="1"/>
</dbReference>
<dbReference type="RefSeq" id="WP_097074731.1">
    <property type="nucleotide sequence ID" value="NZ_OBMQ01000013.1"/>
</dbReference>
<evidence type="ECO:0000313" key="2">
    <source>
        <dbReference type="Proteomes" id="UP000219636"/>
    </source>
</evidence>